<evidence type="ECO:0000313" key="2">
    <source>
        <dbReference type="Proteomes" id="UP000005801"/>
    </source>
</evidence>
<sequence length="357" mass="37927">MGSPDWGDGLAVECGLYEEDALINASTVERLPEGAVVEVPELPELDDTVNASGVYMTAASALPLAPGLQTLTFNVTVDGKSASTTCSIDRPVFPVSVEPVARTTEPFARAEIVYALSGDDGSSRKARLDAALTPAGQFEVSFKPWKPKSVEVNGAAAEVDEGGYVQVPVDAAVGAKASFRVTNLDDQSVDFEVELVELQPWADDDVEALASGAEAGYAWAASGRDPAAEEGSISALLVEPSAKKILRHVGPMRALSEVERVAVVERDELTVDVCEYSGGAKIWRIAERAKITLFDAKTGAKLASKTLRGKPSRCPKTAEFTVLETDENDPGGAAFDQRLEGPIGEALDEWFDTHSQR</sequence>
<protein>
    <submittedName>
        <fullName evidence="1">Uncharacterized protein</fullName>
    </submittedName>
</protein>
<reference evidence="1 2" key="1">
    <citation type="submission" date="2007-06" db="EMBL/GenBank/DDBJ databases">
        <authorList>
            <person name="Shimkets L."/>
            <person name="Ferriera S."/>
            <person name="Johnson J."/>
            <person name="Kravitz S."/>
            <person name="Beeson K."/>
            <person name="Sutton G."/>
            <person name="Rogers Y.-H."/>
            <person name="Friedman R."/>
            <person name="Frazier M."/>
            <person name="Venter J.C."/>
        </authorList>
    </citation>
    <scope>NUCLEOTIDE SEQUENCE [LARGE SCALE GENOMIC DNA]</scope>
    <source>
        <strain evidence="1 2">SIR-1</strain>
    </source>
</reference>
<keyword evidence="2" id="KW-1185">Reference proteome</keyword>
<dbReference type="EMBL" id="ABCS01000024">
    <property type="protein sequence ID" value="EDM78970.1"/>
    <property type="molecule type" value="Genomic_DNA"/>
</dbReference>
<organism evidence="1 2">
    <name type="scientific">Plesiocystis pacifica SIR-1</name>
    <dbReference type="NCBI Taxonomy" id="391625"/>
    <lineage>
        <taxon>Bacteria</taxon>
        <taxon>Pseudomonadati</taxon>
        <taxon>Myxococcota</taxon>
        <taxon>Polyangia</taxon>
        <taxon>Nannocystales</taxon>
        <taxon>Nannocystaceae</taxon>
        <taxon>Plesiocystis</taxon>
    </lineage>
</organism>
<comment type="caution">
    <text evidence="1">The sequence shown here is derived from an EMBL/GenBank/DDBJ whole genome shotgun (WGS) entry which is preliminary data.</text>
</comment>
<dbReference type="AlphaFoldDB" id="A6G558"/>
<name>A6G558_9BACT</name>
<proteinExistence type="predicted"/>
<dbReference type="Proteomes" id="UP000005801">
    <property type="component" value="Unassembled WGS sequence"/>
</dbReference>
<gene>
    <name evidence="1" type="ORF">PPSIR1_06998</name>
</gene>
<accession>A6G558</accession>
<evidence type="ECO:0000313" key="1">
    <source>
        <dbReference type="EMBL" id="EDM78970.1"/>
    </source>
</evidence>